<organism evidence="2 3">
    <name type="scientific">Steinernema glaseri</name>
    <dbReference type="NCBI Taxonomy" id="37863"/>
    <lineage>
        <taxon>Eukaryota</taxon>
        <taxon>Metazoa</taxon>
        <taxon>Ecdysozoa</taxon>
        <taxon>Nematoda</taxon>
        <taxon>Chromadorea</taxon>
        <taxon>Rhabditida</taxon>
        <taxon>Tylenchina</taxon>
        <taxon>Panagrolaimomorpha</taxon>
        <taxon>Strongyloidoidea</taxon>
        <taxon>Steinernematidae</taxon>
        <taxon>Steinernema</taxon>
    </lineage>
</organism>
<accession>A0A1I7ZZ32</accession>
<evidence type="ECO:0000313" key="3">
    <source>
        <dbReference type="WBParaSite" id="L893_g31065.t1"/>
    </source>
</evidence>
<protein>
    <submittedName>
        <fullName evidence="3">Homeobox domain-containing protein</fullName>
    </submittedName>
</protein>
<name>A0A1I7ZZ32_9BILA</name>
<dbReference type="AlphaFoldDB" id="A0A1I7ZZ32"/>
<sequence length="167" mass="19015">MLSKLARESSPSRTQSQKTVRYLLEKDFDEPRRAQLKEDLRQLNVSLRELELSASRDKKRKRKTVTWTNNPLYKKASLRDDIETDCESKSSELSKSMDSGYKSDTASLKVDAEEGPVSGAQMTGCDEFHEAAEQLIEAVRRLQPKSEDESIAHSLKDCEVELTKFSI</sequence>
<proteinExistence type="predicted"/>
<reference evidence="3" key="1">
    <citation type="submission" date="2016-11" db="UniProtKB">
        <authorList>
            <consortium name="WormBaseParasite"/>
        </authorList>
    </citation>
    <scope>IDENTIFICATION</scope>
</reference>
<feature type="region of interest" description="Disordered" evidence="1">
    <location>
        <begin position="89"/>
        <end position="122"/>
    </location>
</feature>
<keyword evidence="2" id="KW-1185">Reference proteome</keyword>
<dbReference type="WBParaSite" id="L893_g31065.t1">
    <property type="protein sequence ID" value="L893_g31065.t1"/>
    <property type="gene ID" value="L893_g31065"/>
</dbReference>
<dbReference type="Proteomes" id="UP000095287">
    <property type="component" value="Unplaced"/>
</dbReference>
<evidence type="ECO:0000313" key="2">
    <source>
        <dbReference type="Proteomes" id="UP000095287"/>
    </source>
</evidence>
<evidence type="ECO:0000256" key="1">
    <source>
        <dbReference type="SAM" id="MobiDB-lite"/>
    </source>
</evidence>